<feature type="transmembrane region" description="Helical" evidence="7">
    <location>
        <begin position="184"/>
        <end position="202"/>
    </location>
</feature>
<feature type="transmembrane region" description="Helical" evidence="7">
    <location>
        <begin position="134"/>
        <end position="152"/>
    </location>
</feature>
<keyword evidence="10" id="KW-1185">Reference proteome</keyword>
<keyword evidence="9" id="KW-0808">Transferase</keyword>
<accession>A0ABV1SMA3</accession>
<feature type="transmembrane region" description="Helical" evidence="7">
    <location>
        <begin position="214"/>
        <end position="231"/>
    </location>
</feature>
<protein>
    <submittedName>
        <fullName evidence="9">Acyltransferase</fullName>
        <ecNumber evidence="9">2.3.1.-</ecNumber>
    </submittedName>
</protein>
<reference evidence="9 10" key="1">
    <citation type="submission" date="2024-06" db="EMBL/GenBank/DDBJ databases">
        <title>Thioclava kandeliae sp. nov. from a rhizosphere soil sample of Kandelia candel in a mangrove.</title>
        <authorList>
            <person name="Mu T."/>
        </authorList>
    </citation>
    <scope>NUCLEOTIDE SEQUENCE [LARGE SCALE GENOMIC DNA]</scope>
    <source>
        <strain evidence="9 10">CPCC 100088</strain>
    </source>
</reference>
<feature type="transmembrane region" description="Helical" evidence="7">
    <location>
        <begin position="12"/>
        <end position="30"/>
    </location>
</feature>
<dbReference type="PANTHER" id="PTHR40074:SF2">
    <property type="entry name" value="O-ACETYLTRANSFERASE WECH"/>
    <property type="match status" value="1"/>
</dbReference>
<feature type="transmembrane region" description="Helical" evidence="7">
    <location>
        <begin position="159"/>
        <end position="178"/>
    </location>
</feature>
<evidence type="ECO:0000256" key="5">
    <source>
        <dbReference type="ARBA" id="ARBA00022989"/>
    </source>
</evidence>
<keyword evidence="9" id="KW-0012">Acyltransferase</keyword>
<dbReference type="EMBL" id="JAYWLC010000047">
    <property type="protein sequence ID" value="MER5174042.1"/>
    <property type="molecule type" value="Genomic_DNA"/>
</dbReference>
<evidence type="ECO:0000259" key="8">
    <source>
        <dbReference type="Pfam" id="PF01757"/>
    </source>
</evidence>
<evidence type="ECO:0000256" key="1">
    <source>
        <dbReference type="ARBA" id="ARBA00004651"/>
    </source>
</evidence>
<dbReference type="InterPro" id="IPR002656">
    <property type="entry name" value="Acyl_transf_3_dom"/>
</dbReference>
<evidence type="ECO:0000256" key="2">
    <source>
        <dbReference type="ARBA" id="ARBA00007400"/>
    </source>
</evidence>
<evidence type="ECO:0000313" key="9">
    <source>
        <dbReference type="EMBL" id="MER5174042.1"/>
    </source>
</evidence>
<feature type="transmembrane region" description="Helical" evidence="7">
    <location>
        <begin position="282"/>
        <end position="303"/>
    </location>
</feature>
<comment type="similarity">
    <text evidence="2">Belongs to the acyltransferase 3 family.</text>
</comment>
<feature type="transmembrane region" description="Helical" evidence="7">
    <location>
        <begin position="86"/>
        <end position="108"/>
    </location>
</feature>
<evidence type="ECO:0000256" key="4">
    <source>
        <dbReference type="ARBA" id="ARBA00022692"/>
    </source>
</evidence>
<keyword evidence="6 7" id="KW-0472">Membrane</keyword>
<sequence>MPSSEANREVWLDVIRGVTITLVVLHHSMIATKYWSQSHDIELHRFLGEFGAAMGMARMPAFFLCSGILFAEPARRGIKWFLKNRFLWAFWVVLLWTTITYLASQIGIHHYPWISNESASYQILFLINPYGNFWFIYAIAILGAMTVIFRRLPIGIKSILVLVSSALMLASLDVFNYSSGMKTLIWNLGARGILFFSMGVFLASHLRKPFKTKYTVAALMLSIWFVAYVIKRQGIFSYDLATFLLQLPATIAFVYLVQFVAQRAEWFSQCFSRLGKYSLDIFLLHQFFIGLIYATLVTVGFTISSTVTLAIIFSGSVIFALISGIILRQSPKNFFFKTPPLPKRIVSLICPDLKGIRK</sequence>
<evidence type="ECO:0000256" key="3">
    <source>
        <dbReference type="ARBA" id="ARBA00022475"/>
    </source>
</evidence>
<feature type="transmembrane region" description="Helical" evidence="7">
    <location>
        <begin position="50"/>
        <end position="74"/>
    </location>
</feature>
<keyword evidence="5 7" id="KW-1133">Transmembrane helix</keyword>
<evidence type="ECO:0000313" key="10">
    <source>
        <dbReference type="Proteomes" id="UP001438953"/>
    </source>
</evidence>
<comment type="subcellular location">
    <subcellularLocation>
        <location evidence="1">Cell membrane</location>
        <topology evidence="1">Multi-pass membrane protein</topology>
    </subcellularLocation>
</comment>
<evidence type="ECO:0000256" key="7">
    <source>
        <dbReference type="SAM" id="Phobius"/>
    </source>
</evidence>
<dbReference type="Proteomes" id="UP001438953">
    <property type="component" value="Unassembled WGS sequence"/>
</dbReference>
<gene>
    <name evidence="9" type="ORF">VSX56_20055</name>
</gene>
<feature type="domain" description="Acyltransferase 3" evidence="8">
    <location>
        <begin position="10"/>
        <end position="322"/>
    </location>
</feature>
<feature type="transmembrane region" description="Helical" evidence="7">
    <location>
        <begin position="243"/>
        <end position="261"/>
    </location>
</feature>
<dbReference type="RefSeq" id="WP_350939320.1">
    <property type="nucleotide sequence ID" value="NZ_JAYWLC010000047.1"/>
</dbReference>
<dbReference type="PANTHER" id="PTHR40074">
    <property type="entry name" value="O-ACETYLTRANSFERASE WECH"/>
    <property type="match status" value="1"/>
</dbReference>
<evidence type="ECO:0000256" key="6">
    <source>
        <dbReference type="ARBA" id="ARBA00023136"/>
    </source>
</evidence>
<feature type="transmembrane region" description="Helical" evidence="7">
    <location>
        <begin position="309"/>
        <end position="327"/>
    </location>
</feature>
<keyword evidence="3" id="KW-1003">Cell membrane</keyword>
<dbReference type="EC" id="2.3.1.-" evidence="9"/>
<name>A0ABV1SMA3_9RHOB</name>
<dbReference type="GO" id="GO:0016746">
    <property type="term" value="F:acyltransferase activity"/>
    <property type="evidence" value="ECO:0007669"/>
    <property type="project" value="UniProtKB-KW"/>
</dbReference>
<keyword evidence="4 7" id="KW-0812">Transmembrane</keyword>
<organism evidence="9 10">
    <name type="scientific">Thioclava kandeliae</name>
    <dbReference type="NCBI Taxonomy" id="3070818"/>
    <lineage>
        <taxon>Bacteria</taxon>
        <taxon>Pseudomonadati</taxon>
        <taxon>Pseudomonadota</taxon>
        <taxon>Alphaproteobacteria</taxon>
        <taxon>Rhodobacterales</taxon>
        <taxon>Paracoccaceae</taxon>
        <taxon>Thioclava</taxon>
    </lineage>
</organism>
<dbReference type="Pfam" id="PF01757">
    <property type="entry name" value="Acyl_transf_3"/>
    <property type="match status" value="1"/>
</dbReference>
<comment type="caution">
    <text evidence="9">The sequence shown here is derived from an EMBL/GenBank/DDBJ whole genome shotgun (WGS) entry which is preliminary data.</text>
</comment>
<proteinExistence type="inferred from homology"/>